<name>A0ABS1NL16_9ACTN</name>
<protein>
    <recommendedName>
        <fullName evidence="4">XRE family transcriptional regulator</fullName>
    </recommendedName>
</protein>
<reference evidence="2 3" key="1">
    <citation type="submission" date="2021-01" db="EMBL/GenBank/DDBJ databases">
        <title>WGS of actinomycetes isolated from Thailand.</title>
        <authorList>
            <person name="Thawai C."/>
        </authorList>
    </citation>
    <scope>NUCLEOTIDE SEQUENCE [LARGE SCALE GENOMIC DNA]</scope>
    <source>
        <strain evidence="2 3">CA1R205</strain>
    </source>
</reference>
<evidence type="ECO:0000256" key="1">
    <source>
        <dbReference type="SAM" id="Coils"/>
    </source>
</evidence>
<sequence length="120" mass="13386">MSDLVIDEWTGRTARMLQDAMRLSNERFAEHLGVAPRTVAEWRAKPAIVPRGELQDALETAYEMTNDGVRRRFARNFPPPADATPAPLQAIARLAGEMALIQARMDELQQQLAELSRTAG</sequence>
<proteinExistence type="predicted"/>
<gene>
    <name evidence="2" type="ORF">JK363_28930</name>
</gene>
<dbReference type="EMBL" id="JAERRF010000021">
    <property type="protein sequence ID" value="MBL1100612.1"/>
    <property type="molecule type" value="Genomic_DNA"/>
</dbReference>
<feature type="coiled-coil region" evidence="1">
    <location>
        <begin position="91"/>
        <end position="118"/>
    </location>
</feature>
<evidence type="ECO:0008006" key="4">
    <source>
        <dbReference type="Google" id="ProtNLM"/>
    </source>
</evidence>
<evidence type="ECO:0000313" key="3">
    <source>
        <dbReference type="Proteomes" id="UP000634229"/>
    </source>
</evidence>
<comment type="caution">
    <text evidence="2">The sequence shown here is derived from an EMBL/GenBank/DDBJ whole genome shotgun (WGS) entry which is preliminary data.</text>
</comment>
<keyword evidence="1" id="KW-0175">Coiled coil</keyword>
<evidence type="ECO:0000313" key="2">
    <source>
        <dbReference type="EMBL" id="MBL1100612.1"/>
    </source>
</evidence>
<organism evidence="2 3">
    <name type="scientific">Streptomyces coffeae</name>
    <dbReference type="NCBI Taxonomy" id="621382"/>
    <lineage>
        <taxon>Bacteria</taxon>
        <taxon>Bacillati</taxon>
        <taxon>Actinomycetota</taxon>
        <taxon>Actinomycetes</taxon>
        <taxon>Kitasatosporales</taxon>
        <taxon>Streptomycetaceae</taxon>
        <taxon>Streptomyces</taxon>
    </lineage>
</organism>
<keyword evidence="3" id="KW-1185">Reference proteome</keyword>
<dbReference type="RefSeq" id="WP_201879300.1">
    <property type="nucleotide sequence ID" value="NZ_JAERRF010000021.1"/>
</dbReference>
<accession>A0ABS1NL16</accession>
<dbReference type="Proteomes" id="UP000634229">
    <property type="component" value="Unassembled WGS sequence"/>
</dbReference>